<keyword evidence="2" id="KW-1185">Reference proteome</keyword>
<sequence length="45" mass="4936">MLVVRVRRAIAGALIRLAHKVYPPKITISEPDYGKAGFASGRVKE</sequence>
<dbReference type="Proteomes" id="UP000259857">
    <property type="component" value="Segment"/>
</dbReference>
<name>A0A345MIJ1_9CAUD</name>
<dbReference type="EMBL" id="MH590602">
    <property type="protein sequence ID" value="AXH70372.1"/>
    <property type="molecule type" value="Genomic_DNA"/>
</dbReference>
<gene>
    <name evidence="1" type="primary">94</name>
    <name evidence="1" type="ORF">SEA_GORGE_94</name>
</gene>
<accession>A0A345MIJ1</accession>
<proteinExistence type="predicted"/>
<protein>
    <submittedName>
        <fullName evidence="1">Uncharacterized protein</fullName>
    </submittedName>
</protein>
<dbReference type="GeneID" id="60329331"/>
<evidence type="ECO:0000313" key="1">
    <source>
        <dbReference type="EMBL" id="AXH70372.1"/>
    </source>
</evidence>
<evidence type="ECO:0000313" key="2">
    <source>
        <dbReference type="Proteomes" id="UP000259857"/>
    </source>
</evidence>
<organism evidence="1 2">
    <name type="scientific">Mycobacterium phage Gorge</name>
    <dbReference type="NCBI Taxonomy" id="2283295"/>
    <lineage>
        <taxon>Viruses</taxon>
        <taxon>Duplodnaviria</taxon>
        <taxon>Heunggongvirae</taxon>
        <taxon>Uroviricota</taxon>
        <taxon>Caudoviricetes</taxon>
        <taxon>Gracegardnervirinae</taxon>
        <taxon>Cheoctovirus</taxon>
        <taxon>Cheoctovirus gorge</taxon>
    </lineage>
</organism>
<dbReference type="RefSeq" id="YP_009957812.1">
    <property type="nucleotide sequence ID" value="NC_051664.1"/>
</dbReference>
<reference evidence="1 2" key="1">
    <citation type="submission" date="2018-07" db="EMBL/GenBank/DDBJ databases">
        <authorList>
            <person name="Paudel S."/>
            <person name="Belay S."/>
            <person name="Andersen M.E."/>
            <person name="Ayala Y.B."/>
            <person name="Costello A."/>
            <person name="Cottrill M.S."/>
            <person name="Diaz-Ramos J.T."/>
            <person name="Do E.N."/>
            <person name="Fontaine-Rasaiah S."/>
            <person name="Forbes-Jackson L.N."/>
            <person name="Hartman-Cabellero K.L."/>
            <person name="Hill J.I."/>
            <person name="Huang-Queiroz A."/>
            <person name="Johnson A.M."/>
            <person name="Jones D."/>
            <person name="Lauzardo R.L."/>
            <person name="Martinez S.E."/>
            <person name="Modlin S.E."/>
            <person name="Nathan O."/>
            <person name="Okonkwo C."/>
            <person name="Palomino T.V."/>
            <person name="Peteraf L.P."/>
            <person name="Prioleau T.M."/>
            <person name="Russell K.T."/>
            <person name="Shipman R.T."/>
            <person name="Thompson S.H."/>
            <person name="Zerihun H."/>
            <person name="Zahn M."/>
            <person name="Forsyth M.H."/>
            <person name="Saha M.S."/>
            <person name="Butela K.A."/>
            <person name="Garlena R.A."/>
            <person name="Russell D.A."/>
            <person name="Pope W.H."/>
            <person name="Jacobs-Sera D."/>
            <person name="Hatfull G.F."/>
        </authorList>
    </citation>
    <scope>NUCLEOTIDE SEQUENCE [LARGE SCALE GENOMIC DNA]</scope>
</reference>
<dbReference type="KEGG" id="vg:60329331"/>